<dbReference type="PROSITE" id="PS50297">
    <property type="entry name" value="ANK_REP_REGION"/>
    <property type="match status" value="1"/>
</dbReference>
<evidence type="ECO:0000256" key="4">
    <source>
        <dbReference type="SAM" id="Coils"/>
    </source>
</evidence>
<dbReference type="RefSeq" id="XP_006676162.1">
    <property type="nucleotide sequence ID" value="XM_006676099.1"/>
</dbReference>
<dbReference type="SUPFAM" id="SSF48403">
    <property type="entry name" value="Ankyrin repeat"/>
    <property type="match status" value="1"/>
</dbReference>
<proteinExistence type="predicted"/>
<dbReference type="PANTHER" id="PTHR24166:SF48">
    <property type="entry name" value="PROTEIN VAPYRIN"/>
    <property type="match status" value="1"/>
</dbReference>
<feature type="coiled-coil region" evidence="4">
    <location>
        <begin position="791"/>
        <end position="839"/>
    </location>
</feature>
<dbReference type="EMBL" id="GL882879">
    <property type="protein sequence ID" value="EGF83622.1"/>
    <property type="molecule type" value="Genomic_DNA"/>
</dbReference>
<dbReference type="GeneID" id="18242301"/>
<dbReference type="SMART" id="SM00248">
    <property type="entry name" value="ANK"/>
    <property type="match status" value="2"/>
</dbReference>
<accession>F4NUK3</accession>
<evidence type="ECO:0000313" key="6">
    <source>
        <dbReference type="Proteomes" id="UP000007241"/>
    </source>
</evidence>
<keyword evidence="1" id="KW-0677">Repeat</keyword>
<dbReference type="PANTHER" id="PTHR24166">
    <property type="entry name" value="ROLLING PEBBLES, ISOFORM B"/>
    <property type="match status" value="1"/>
</dbReference>
<dbReference type="InterPro" id="IPR002110">
    <property type="entry name" value="Ankyrin_rpt"/>
</dbReference>
<name>F4NUK3_BATDJ</name>
<evidence type="ECO:0000256" key="3">
    <source>
        <dbReference type="PROSITE-ProRule" id="PRU00023"/>
    </source>
</evidence>
<gene>
    <name evidence="5" type="ORF">BATDEDRAFT_86032</name>
</gene>
<feature type="repeat" description="ANK" evidence="3">
    <location>
        <begin position="226"/>
        <end position="258"/>
    </location>
</feature>
<organism evidence="5 6">
    <name type="scientific">Batrachochytrium dendrobatidis (strain JAM81 / FGSC 10211)</name>
    <name type="common">Frog chytrid fungus</name>
    <dbReference type="NCBI Taxonomy" id="684364"/>
    <lineage>
        <taxon>Eukaryota</taxon>
        <taxon>Fungi</taxon>
        <taxon>Fungi incertae sedis</taxon>
        <taxon>Chytridiomycota</taxon>
        <taxon>Chytridiomycota incertae sedis</taxon>
        <taxon>Chytridiomycetes</taxon>
        <taxon>Rhizophydiales</taxon>
        <taxon>Rhizophydiales incertae sedis</taxon>
        <taxon>Batrachochytrium</taxon>
    </lineage>
</organism>
<evidence type="ECO:0000256" key="2">
    <source>
        <dbReference type="ARBA" id="ARBA00023043"/>
    </source>
</evidence>
<dbReference type="PROSITE" id="PS50088">
    <property type="entry name" value="ANK_REPEAT"/>
    <property type="match status" value="1"/>
</dbReference>
<sequence length="1484" mass="162311">MLNAKQSTLNTASTSIPQAETVNIDSTPSSYPVLPRSIQKNSAMVSPLNKVAQLPPSANHHKVYPHYFESNTVNNQETITPSEQYTLYSSIKDGDTALLNTVLSGPNAHKAVQYTDPQSGLTALQYAVRHRPLRAIESVQIVLMLIQKGAVASTPNYKTNKCALHYILRNPYMMKKVDEQGEIAASTSSMTAEKEKTELELLKLAVYEIVKILLDAGALPSGADGTGNHPLHYACQTGEIQLVQLLLEYGADVFARNRKGRTAMQECLFPEIRFLLETATKTQSTGGQNTKITHGTDNTYSANTIKPESAVCVNVHTTSPTMETHTTKNQAKRAITNLSDMTIKNPNDVAMEKDGSVLQAQICSPIPSQIIQGGIPEVVQVLSISAPTSLQSNSTPISSIQTPNPISTPQLVQEPQTDLADAEIQASDHTLMKQIYRSLRSSSSTFTDLPNTDTLTLFKQLLADSDLRCMTLEHELDQAISDKTVCLAASQDHIRRLEQDVLIAEARTEKSSKEVLKLRQEVASLEKKLQGLQGGSEALMMAYQKSLDMSHRLANDVDEKQEMIGKLKQQIYGGHRDEDDETLQDRTLVMLDLLCSAAQFQVDAIVNDLDHRKESLESVKAQRIDLLTRAGKDKVEPLESDEDLLGQFDDAERVILDSIEQCRASKESAQSILDASIKQYTYEKTQQADPFENIGSDVTAHDKDTGIEAVVSETWSNKFTDIEQLLDTLSFESTPPEPVTQDFPYSQSTYHVYVKATAGDGTPLRVPLTMNIVARLLRISHQTLRLKSHTLHKSTEAAQKAQTRLDQTQQKLQETARRLLNAKNELKDLSSKFLRMDNEMVEIECKLDVVNASRVEEIRSLRQLVDILVGGSCTSWESSGTDTKEQLKNGDLSIQEHEGLVGAVKHMLASVDAKLLRDKGIDIAAKGSEVPESVALASHAASITAGQKDADLHRYALQALAVVHISLHRLQTYCDSIGVALHALQTENNRLKMAQSESSSTKNCIKSIDGGSSDCLVKMADDQQTLSVPTTSVTPIDATERNVALPSTILTSIPPTCAQLNASPPLAQISTQPLPVLTPKPHDREQLVVSVSPITPLFDSSIWSEYPFISNHLQNESSETSSENAFARAQTSTRTNSIDPYALNHQRVDEPMKLVLQPLPRTASRFPTQLHSSSVPSVSQVGLGPLRSPGSMPEFDRVVKVDPQQNSLSSDDSNVPPVMIVEKSIAMMKGQQGDDASIQPATLGKRPAGGLSATGKVSEYLDALESLKADMIGERGRSVSNGTSSTQGLNSHNKKLAYKDMVRKLIAAMKAESGVANEPAAHFETDAGNPTALNANTEFLPVLDCHEGVDITSPTQTHSISDLGFSRLDTRQLNPHQLEMVDSTQIVADTVLNSNTSEDEIPISELVARNEPLDNGTSYCFNDRRMCIKPHTLTVSTKENDVNMSRPSVEFDKSAALSVKSPLSPLKQAYIDINARLGLARPGI</sequence>
<dbReference type="InParanoid" id="F4NUK3"/>
<reference evidence="5 6" key="1">
    <citation type="submission" date="2009-12" db="EMBL/GenBank/DDBJ databases">
        <title>The draft genome of Batrachochytrium dendrobatidis.</title>
        <authorList>
            <consortium name="US DOE Joint Genome Institute (JGI-PGF)"/>
            <person name="Kuo A."/>
            <person name="Salamov A."/>
            <person name="Schmutz J."/>
            <person name="Lucas S."/>
            <person name="Pitluck S."/>
            <person name="Rosenblum E."/>
            <person name="Stajich J."/>
            <person name="Eisen M."/>
            <person name="Grigoriev I.V."/>
        </authorList>
    </citation>
    <scope>NUCLEOTIDE SEQUENCE [LARGE SCALE GENOMIC DNA]</scope>
    <source>
        <strain evidence="6">JAM81 / FGSC 10211</strain>
    </source>
</reference>
<dbReference type="Proteomes" id="UP000007241">
    <property type="component" value="Unassembled WGS sequence"/>
</dbReference>
<dbReference type="OrthoDB" id="20052at2759"/>
<protein>
    <submittedName>
        <fullName evidence="5">Uncharacterized protein</fullName>
    </submittedName>
</protein>
<keyword evidence="4" id="KW-0175">Coiled coil</keyword>
<evidence type="ECO:0000313" key="5">
    <source>
        <dbReference type="EMBL" id="EGF83622.1"/>
    </source>
</evidence>
<feature type="coiled-coil region" evidence="4">
    <location>
        <begin position="487"/>
        <end position="535"/>
    </location>
</feature>
<dbReference type="HOGENOM" id="CLU_249490_0_0_1"/>
<dbReference type="InterPro" id="IPR050889">
    <property type="entry name" value="Dendritic_Spine_Reg/Scaffold"/>
</dbReference>
<dbReference type="InterPro" id="IPR036770">
    <property type="entry name" value="Ankyrin_rpt-contain_sf"/>
</dbReference>
<dbReference type="Pfam" id="PF12796">
    <property type="entry name" value="Ank_2"/>
    <property type="match status" value="1"/>
</dbReference>
<dbReference type="Gene3D" id="1.25.40.20">
    <property type="entry name" value="Ankyrin repeat-containing domain"/>
    <property type="match status" value="1"/>
</dbReference>
<evidence type="ECO:0000256" key="1">
    <source>
        <dbReference type="ARBA" id="ARBA00022737"/>
    </source>
</evidence>
<keyword evidence="2 3" id="KW-0040">ANK repeat</keyword>
<keyword evidence="6" id="KW-1185">Reference proteome</keyword>
<dbReference type="STRING" id="684364.F4NUK3"/>